<dbReference type="GO" id="GO:0005829">
    <property type="term" value="C:cytosol"/>
    <property type="evidence" value="ECO:0007669"/>
    <property type="project" value="TreeGrafter"/>
</dbReference>
<evidence type="ECO:0000256" key="1">
    <source>
        <dbReference type="ARBA" id="ARBA00022603"/>
    </source>
</evidence>
<dbReference type="Gene3D" id="1.10.8.100">
    <property type="entry name" value="Ribosomal RNA adenine dimethylase-like, domain 2"/>
    <property type="match status" value="1"/>
</dbReference>
<keyword evidence="4 5" id="KW-0694">RNA-binding</keyword>
<feature type="non-terminal residue" evidence="6">
    <location>
        <position position="1"/>
    </location>
</feature>
<dbReference type="PANTHER" id="PTHR11727:SF7">
    <property type="entry name" value="DIMETHYLADENOSINE TRANSFERASE-RELATED"/>
    <property type="match status" value="1"/>
</dbReference>
<dbReference type="PANTHER" id="PTHR11727">
    <property type="entry name" value="DIMETHYLADENOSINE TRANSFERASE"/>
    <property type="match status" value="1"/>
</dbReference>
<dbReference type="InterPro" id="IPR001737">
    <property type="entry name" value="KsgA/Erm"/>
</dbReference>
<accession>A0A2M7W0T9</accession>
<dbReference type="GO" id="GO:0000179">
    <property type="term" value="F:rRNA (adenine-N6,N6-)-dimethyltransferase activity"/>
    <property type="evidence" value="ECO:0007669"/>
    <property type="project" value="UniProtKB-UniRule"/>
</dbReference>
<feature type="binding site" evidence="5">
    <location>
        <position position="21"/>
    </location>
    <ligand>
        <name>S-adenosyl-L-methionine</name>
        <dbReference type="ChEBI" id="CHEBI:59789"/>
    </ligand>
</feature>
<comment type="caution">
    <text evidence="6">The sequence shown here is derived from an EMBL/GenBank/DDBJ whole genome shotgun (WGS) entry which is preliminary data.</text>
</comment>
<dbReference type="Proteomes" id="UP000228952">
    <property type="component" value="Unassembled WGS sequence"/>
</dbReference>
<dbReference type="InterPro" id="IPR023165">
    <property type="entry name" value="rRNA_Ade_diMease-like_C"/>
</dbReference>
<organism evidence="6 7">
    <name type="scientific">Candidatus Dojkabacteria bacterium CG_4_10_14_0_2_um_filter_Dojkabacteria_WS6_41_15</name>
    <dbReference type="NCBI Taxonomy" id="2014249"/>
    <lineage>
        <taxon>Bacteria</taxon>
        <taxon>Candidatus Dojkabacteria</taxon>
    </lineage>
</organism>
<gene>
    <name evidence="6" type="ORF">COX64_04565</name>
</gene>
<evidence type="ECO:0000256" key="2">
    <source>
        <dbReference type="ARBA" id="ARBA00022679"/>
    </source>
</evidence>
<dbReference type="EMBL" id="PFQB01000113">
    <property type="protein sequence ID" value="PJA12444.1"/>
    <property type="molecule type" value="Genomic_DNA"/>
</dbReference>
<feature type="binding site" evidence="5">
    <location>
        <position position="1"/>
    </location>
    <ligand>
        <name>S-adenosyl-L-methionine</name>
        <dbReference type="ChEBI" id="CHEBI:59789"/>
    </ligand>
</feature>
<dbReference type="PROSITE" id="PS51689">
    <property type="entry name" value="SAM_RNA_A_N6_MT"/>
    <property type="match status" value="1"/>
</dbReference>
<comment type="caution">
    <text evidence="5">Lacks conserved residue(s) required for the propagation of feature annotation.</text>
</comment>
<dbReference type="AlphaFoldDB" id="A0A2M7W0T9"/>
<name>A0A2M7W0T9_9BACT</name>
<evidence type="ECO:0008006" key="8">
    <source>
        <dbReference type="Google" id="ProtNLM"/>
    </source>
</evidence>
<sequence>DALKHKIKSIDSYDFVYIFGSLPYNVSKKVVNAAKQISLEVGLTPELLPSRFVLQKEVADDYISAPPSAAFLGADLSLYAEYRKITKHLPPGSFYPAPKVDSAILEIGWKRFEAKQVMTIKRLAKIIRQGFIAKRKVINSVFKSRLIPEKITPTLLQLLHMRAHELSLAEWELLETSVSD</sequence>
<evidence type="ECO:0000256" key="3">
    <source>
        <dbReference type="ARBA" id="ARBA00022691"/>
    </source>
</evidence>
<proteinExistence type="inferred from homology"/>
<evidence type="ECO:0000313" key="6">
    <source>
        <dbReference type="EMBL" id="PJA12444.1"/>
    </source>
</evidence>
<evidence type="ECO:0000256" key="4">
    <source>
        <dbReference type="ARBA" id="ARBA00022884"/>
    </source>
</evidence>
<evidence type="ECO:0000313" key="7">
    <source>
        <dbReference type="Proteomes" id="UP000228952"/>
    </source>
</evidence>
<dbReference type="InterPro" id="IPR029063">
    <property type="entry name" value="SAM-dependent_MTases_sf"/>
</dbReference>
<keyword evidence="3 5" id="KW-0949">S-adenosyl-L-methionine</keyword>
<keyword evidence="2 5" id="KW-0808">Transferase</keyword>
<evidence type="ECO:0000256" key="5">
    <source>
        <dbReference type="PROSITE-ProRule" id="PRU01026"/>
    </source>
</evidence>
<comment type="similarity">
    <text evidence="5">Belongs to the class I-like SAM-binding methyltransferase superfamily. rRNA adenine N(6)-methyltransferase family.</text>
</comment>
<reference evidence="7" key="1">
    <citation type="submission" date="2017-09" db="EMBL/GenBank/DDBJ databases">
        <title>Depth-based differentiation of microbial function through sediment-hosted aquifers and enrichment of novel symbionts in the deep terrestrial subsurface.</title>
        <authorList>
            <person name="Probst A.J."/>
            <person name="Ladd B."/>
            <person name="Jarett J.K."/>
            <person name="Geller-Mcgrath D.E."/>
            <person name="Sieber C.M.K."/>
            <person name="Emerson J.B."/>
            <person name="Anantharaman K."/>
            <person name="Thomas B.C."/>
            <person name="Malmstrom R."/>
            <person name="Stieglmeier M."/>
            <person name="Klingl A."/>
            <person name="Woyke T."/>
            <person name="Ryan C.M."/>
            <person name="Banfield J.F."/>
        </authorList>
    </citation>
    <scope>NUCLEOTIDE SEQUENCE [LARGE SCALE GENOMIC DNA]</scope>
</reference>
<protein>
    <recommendedName>
        <fullName evidence="8">Ribosomal RNA adenine methylase transferase N-terminal domain-containing protein</fullName>
    </recommendedName>
</protein>
<dbReference type="GO" id="GO:0003723">
    <property type="term" value="F:RNA binding"/>
    <property type="evidence" value="ECO:0007669"/>
    <property type="project" value="UniProtKB-UniRule"/>
</dbReference>
<dbReference type="Gene3D" id="3.40.50.150">
    <property type="entry name" value="Vaccinia Virus protein VP39"/>
    <property type="match status" value="1"/>
</dbReference>
<keyword evidence="1 5" id="KW-0489">Methyltransferase</keyword>
<dbReference type="Pfam" id="PF00398">
    <property type="entry name" value="RrnaAD"/>
    <property type="match status" value="1"/>
</dbReference>
<dbReference type="SUPFAM" id="SSF53335">
    <property type="entry name" value="S-adenosyl-L-methionine-dependent methyltransferases"/>
    <property type="match status" value="1"/>
</dbReference>